<evidence type="ECO:0008006" key="5">
    <source>
        <dbReference type="Google" id="ProtNLM"/>
    </source>
</evidence>
<protein>
    <recommendedName>
        <fullName evidence="5">DNA-3-methyladenine glycosylase I</fullName>
    </recommendedName>
</protein>
<accession>A0A9D4USF0</accession>
<organism evidence="3 4">
    <name type="scientific">Adiantum capillus-veneris</name>
    <name type="common">Maidenhair fern</name>
    <dbReference type="NCBI Taxonomy" id="13818"/>
    <lineage>
        <taxon>Eukaryota</taxon>
        <taxon>Viridiplantae</taxon>
        <taxon>Streptophyta</taxon>
        <taxon>Embryophyta</taxon>
        <taxon>Tracheophyta</taxon>
        <taxon>Polypodiopsida</taxon>
        <taxon>Polypodiidae</taxon>
        <taxon>Polypodiales</taxon>
        <taxon>Pteridineae</taxon>
        <taxon>Pteridaceae</taxon>
        <taxon>Vittarioideae</taxon>
        <taxon>Adiantum</taxon>
    </lineage>
</organism>
<feature type="binding site" evidence="1">
    <location>
        <position position="314"/>
    </location>
    <ligand>
        <name>Zn(2+)</name>
        <dbReference type="ChEBI" id="CHEBI:29105"/>
    </ligand>
</feature>
<dbReference type="PANTHER" id="PTHR31116">
    <property type="entry name" value="OS04G0501200 PROTEIN"/>
    <property type="match status" value="1"/>
</dbReference>
<dbReference type="OrthoDB" id="3941538at2759"/>
<dbReference type="Proteomes" id="UP000886520">
    <property type="component" value="Chromosome 12"/>
</dbReference>
<evidence type="ECO:0000313" key="3">
    <source>
        <dbReference type="EMBL" id="KAI5072528.1"/>
    </source>
</evidence>
<proteinExistence type="predicted"/>
<comment type="caution">
    <text evidence="3">The sequence shown here is derived from an EMBL/GenBank/DDBJ whole genome shotgun (WGS) entry which is preliminary data.</text>
</comment>
<feature type="compositionally biased region" description="Low complexity" evidence="2">
    <location>
        <begin position="64"/>
        <end position="82"/>
    </location>
</feature>
<dbReference type="GO" id="GO:0046872">
    <property type="term" value="F:metal ion binding"/>
    <property type="evidence" value="ECO:0007669"/>
    <property type="project" value="UniProtKB-KW"/>
</dbReference>
<name>A0A9D4USF0_ADICA</name>
<reference evidence="3" key="1">
    <citation type="submission" date="2021-01" db="EMBL/GenBank/DDBJ databases">
        <title>Adiantum capillus-veneris genome.</title>
        <authorList>
            <person name="Fang Y."/>
            <person name="Liao Q."/>
        </authorList>
    </citation>
    <scope>NUCLEOTIDE SEQUENCE</scope>
    <source>
        <strain evidence="3">H3</strain>
        <tissue evidence="3">Leaf</tissue>
    </source>
</reference>
<dbReference type="GO" id="GO:0008725">
    <property type="term" value="F:DNA-3-methyladenine glycosylase activity"/>
    <property type="evidence" value="ECO:0007669"/>
    <property type="project" value="InterPro"/>
</dbReference>
<dbReference type="AlphaFoldDB" id="A0A9D4USF0"/>
<dbReference type="GO" id="GO:0006284">
    <property type="term" value="P:base-excision repair"/>
    <property type="evidence" value="ECO:0007669"/>
    <property type="project" value="InterPro"/>
</dbReference>
<dbReference type="Pfam" id="PF03352">
    <property type="entry name" value="Adenine_glyco"/>
    <property type="match status" value="1"/>
</dbReference>
<dbReference type="SUPFAM" id="SSF48150">
    <property type="entry name" value="DNA-glycosylase"/>
    <property type="match status" value="1"/>
</dbReference>
<gene>
    <name evidence="3" type="ORF">GOP47_0012634</name>
</gene>
<sequence length="535" mass="58148">MSTEAKSRPVLRPAGNVARQDSRGVNSRKPTNKKPPASPPLKPSSALSVKISPPNSLPTTPRASILKSPSVVKPVSSLKVISTKPSTPPARNKPNSPPDSPSLHLRHRRTSPHPPQLQSQGSPASSPTIAASLDNSTVIDQAPVGSCNHVPDGSKQVMCTTLSESDGSEPTPASSNDALNFTDDLRNSDDGILAEVNSPCVALHSKTISSAESAAPQKKSNRHSSLSRSTSDNFHRRYGKGNSSSSPSSIPIGFHSLDDASLAQLVAAKKAAASDLSVQRKLRVSEYGRKPAKAGRVAPDVPTLISANAEPQRCKFITAQSDPLYVAYHDEEWGVGVHDDRSLFELLVLAGAQVELSWTMILHKRELYRNVFCGFDPAVVASFKEKHIRSLEADKTLQLQDAKIRGVVENAQRVLEVVEEFGSLDTYFWSFLNYKPMINDFRYPKQLPAKTSKSEFISKDLVRRGFRFVGPTIVYSFMQAAGMTNDHLEVESELAVLHVGTAQSGSSLLLHELELQTHHIGQNFTHADVVHIEAY</sequence>
<dbReference type="InterPro" id="IPR011257">
    <property type="entry name" value="DNA_glycosylase"/>
</dbReference>
<keyword evidence="1" id="KW-0862">Zinc</keyword>
<dbReference type="PANTHER" id="PTHR31116:SF29">
    <property type="entry name" value="DNA GLYCOSYLASE SUPERFAMILY PROTEIN"/>
    <property type="match status" value="1"/>
</dbReference>
<evidence type="ECO:0000313" key="4">
    <source>
        <dbReference type="Proteomes" id="UP000886520"/>
    </source>
</evidence>
<evidence type="ECO:0000256" key="2">
    <source>
        <dbReference type="SAM" id="MobiDB-lite"/>
    </source>
</evidence>
<feature type="region of interest" description="Disordered" evidence="2">
    <location>
        <begin position="1"/>
        <end position="130"/>
    </location>
</feature>
<feature type="binding site" evidence="1">
    <location>
        <position position="329"/>
    </location>
    <ligand>
        <name>Zn(2+)</name>
        <dbReference type="ChEBI" id="CHEBI:29105"/>
    </ligand>
</feature>
<keyword evidence="4" id="KW-1185">Reference proteome</keyword>
<feature type="binding site" evidence="1">
    <location>
        <position position="487"/>
    </location>
    <ligand>
        <name>Zn(2+)</name>
        <dbReference type="ChEBI" id="CHEBI:29105"/>
    </ligand>
</feature>
<feature type="compositionally biased region" description="Polar residues" evidence="2">
    <location>
        <begin position="53"/>
        <end position="62"/>
    </location>
</feature>
<feature type="region of interest" description="Disordered" evidence="2">
    <location>
        <begin position="161"/>
        <end position="182"/>
    </location>
</feature>
<keyword evidence="1" id="KW-0479">Metal-binding</keyword>
<evidence type="ECO:0000256" key="1">
    <source>
        <dbReference type="PIRSR" id="PIRSR605019-1"/>
    </source>
</evidence>
<feature type="compositionally biased region" description="Polar residues" evidence="2">
    <location>
        <begin position="116"/>
        <end position="130"/>
    </location>
</feature>
<dbReference type="InterPro" id="IPR005019">
    <property type="entry name" value="Adenine_glyco"/>
</dbReference>
<dbReference type="Gene3D" id="1.10.340.30">
    <property type="entry name" value="Hypothetical protein, domain 2"/>
    <property type="match status" value="1"/>
</dbReference>
<feature type="region of interest" description="Disordered" evidence="2">
    <location>
        <begin position="209"/>
        <end position="249"/>
    </location>
</feature>
<dbReference type="EMBL" id="JABFUD020000012">
    <property type="protein sequence ID" value="KAI5072528.1"/>
    <property type="molecule type" value="Genomic_DNA"/>
</dbReference>